<dbReference type="Pfam" id="PF10691">
    <property type="entry name" value="DUF2497"/>
    <property type="match status" value="1"/>
</dbReference>
<reference evidence="2 3" key="1">
    <citation type="submission" date="2019-09" db="EMBL/GenBank/DDBJ databases">
        <authorList>
            <person name="Kevbrin V."/>
            <person name="Grouzdev D.S."/>
        </authorList>
    </citation>
    <scope>NUCLEOTIDE SEQUENCE [LARGE SCALE GENOMIC DNA]</scope>
    <source>
        <strain evidence="2 3">G-192</strain>
    </source>
</reference>
<name>A0A5M6ZIG2_9PROT</name>
<dbReference type="RefSeq" id="WP_150021644.1">
    <property type="nucleotide sequence ID" value="NZ_VWOJ01000001.1"/>
</dbReference>
<protein>
    <submittedName>
        <fullName evidence="2">DUF2497 domain-containing protein</fullName>
    </submittedName>
</protein>
<sequence>MAQDTAEQEPTMEEILASIRRIINEDEEEKPAAETAETASEPEPAPEMEAEPEAAMEAEPAPEPEPAPVVDPAPEPQPDFEDDVLELTDRVEDDAVAGGTAPLAVSDDLMIVDREDEPEPEAEPEPAPEPAPVQAAAPEPAPGPEDDSLLDEAPASAASSMFAALSENLRVSSEQGQTLEGIVRELMRPMLKQWLDENLPAIVEEKVQAEVDRIARRRR</sequence>
<organism evidence="2 3">
    <name type="scientific">Alkalicaulis satelles</name>
    <dbReference type="NCBI Taxonomy" id="2609175"/>
    <lineage>
        <taxon>Bacteria</taxon>
        <taxon>Pseudomonadati</taxon>
        <taxon>Pseudomonadota</taxon>
        <taxon>Alphaproteobacteria</taxon>
        <taxon>Maricaulales</taxon>
        <taxon>Maricaulaceae</taxon>
        <taxon>Alkalicaulis</taxon>
    </lineage>
</organism>
<feature type="region of interest" description="Disordered" evidence="1">
    <location>
        <begin position="19"/>
        <end position="156"/>
    </location>
</feature>
<evidence type="ECO:0000313" key="3">
    <source>
        <dbReference type="Proteomes" id="UP000325122"/>
    </source>
</evidence>
<dbReference type="EMBL" id="VWOJ01000001">
    <property type="protein sequence ID" value="KAA5804613.1"/>
    <property type="molecule type" value="Genomic_DNA"/>
</dbReference>
<evidence type="ECO:0000256" key="1">
    <source>
        <dbReference type="SAM" id="MobiDB-lite"/>
    </source>
</evidence>
<comment type="caution">
    <text evidence="2">The sequence shown here is derived from an EMBL/GenBank/DDBJ whole genome shotgun (WGS) entry which is preliminary data.</text>
</comment>
<feature type="compositionally biased region" description="Pro residues" evidence="1">
    <location>
        <begin position="63"/>
        <end position="77"/>
    </location>
</feature>
<evidence type="ECO:0000313" key="2">
    <source>
        <dbReference type="EMBL" id="KAA5804613.1"/>
    </source>
</evidence>
<feature type="compositionally biased region" description="Low complexity" evidence="1">
    <location>
        <begin position="33"/>
        <end position="42"/>
    </location>
</feature>
<accession>A0A5M6ZIG2</accession>
<feature type="compositionally biased region" description="Acidic residues" evidence="1">
    <location>
        <begin position="114"/>
        <end position="126"/>
    </location>
</feature>
<feature type="compositionally biased region" description="Acidic residues" evidence="1">
    <location>
        <begin position="78"/>
        <end position="95"/>
    </location>
</feature>
<dbReference type="InterPro" id="IPR019632">
    <property type="entry name" value="DUF2497"/>
</dbReference>
<gene>
    <name evidence="2" type="ORF">F1654_00985</name>
</gene>
<feature type="compositionally biased region" description="Acidic residues" evidence="1">
    <location>
        <begin position="44"/>
        <end position="62"/>
    </location>
</feature>
<dbReference type="Proteomes" id="UP000325122">
    <property type="component" value="Unassembled WGS sequence"/>
</dbReference>
<dbReference type="AlphaFoldDB" id="A0A5M6ZIG2"/>
<proteinExistence type="predicted"/>
<keyword evidence="3" id="KW-1185">Reference proteome</keyword>